<name>A0A1G6MKS1_9NOCA</name>
<dbReference type="InterPro" id="IPR051446">
    <property type="entry name" value="HTH_trans_reg/aminotransferase"/>
</dbReference>
<dbReference type="PANTHER" id="PTHR46577">
    <property type="entry name" value="HTH-TYPE TRANSCRIPTIONAL REGULATORY PROTEIN GABR"/>
    <property type="match status" value="1"/>
</dbReference>
<dbReference type="STRING" id="168276.SAMN05444580_101218"/>
<evidence type="ECO:0000259" key="5">
    <source>
        <dbReference type="PROSITE" id="PS50949"/>
    </source>
</evidence>
<sequence length="129" mass="13720">MMPGKDVQIPDNPTDSASIYDHFRGLIASGRLGAGERLPSVRQTALDLGIAPGTAARAYKQLERDGLVTSRTGAGTRVATAASPLPRSVVVRIRELADLAIREHLPPEDVLTALRAELDAASIPQLNDE</sequence>
<dbReference type="CDD" id="cd07377">
    <property type="entry name" value="WHTH_GntR"/>
    <property type="match status" value="1"/>
</dbReference>
<dbReference type="InterPro" id="IPR036390">
    <property type="entry name" value="WH_DNA-bd_sf"/>
</dbReference>
<dbReference type="AlphaFoldDB" id="A0A1G6MKS1"/>
<reference evidence="6 7" key="1">
    <citation type="submission" date="2016-10" db="EMBL/GenBank/DDBJ databases">
        <authorList>
            <person name="de Groot N.N."/>
        </authorList>
    </citation>
    <scope>NUCLEOTIDE SEQUENCE [LARGE SCALE GENOMIC DNA]</scope>
    <source>
        <strain evidence="6 7">JCM 11308</strain>
    </source>
</reference>
<protein>
    <submittedName>
        <fullName evidence="6">DNA-binding transcriptional regulator YhcF, GntR family</fullName>
    </submittedName>
</protein>
<keyword evidence="1" id="KW-0663">Pyridoxal phosphate</keyword>
<dbReference type="Proteomes" id="UP000199417">
    <property type="component" value="Unassembled WGS sequence"/>
</dbReference>
<keyword evidence="2" id="KW-0805">Transcription regulation</keyword>
<dbReference type="GO" id="GO:0003677">
    <property type="term" value="F:DNA binding"/>
    <property type="evidence" value="ECO:0007669"/>
    <property type="project" value="UniProtKB-KW"/>
</dbReference>
<evidence type="ECO:0000256" key="4">
    <source>
        <dbReference type="ARBA" id="ARBA00023163"/>
    </source>
</evidence>
<dbReference type="GO" id="GO:0003700">
    <property type="term" value="F:DNA-binding transcription factor activity"/>
    <property type="evidence" value="ECO:0007669"/>
    <property type="project" value="InterPro"/>
</dbReference>
<proteinExistence type="predicted"/>
<evidence type="ECO:0000313" key="7">
    <source>
        <dbReference type="Proteomes" id="UP000199417"/>
    </source>
</evidence>
<dbReference type="Gene3D" id="1.10.10.10">
    <property type="entry name" value="Winged helix-like DNA-binding domain superfamily/Winged helix DNA-binding domain"/>
    <property type="match status" value="1"/>
</dbReference>
<keyword evidence="7" id="KW-1185">Reference proteome</keyword>
<feature type="domain" description="HTH gntR-type" evidence="5">
    <location>
        <begin position="13"/>
        <end position="81"/>
    </location>
</feature>
<dbReference type="RefSeq" id="WP_072844531.1">
    <property type="nucleotide sequence ID" value="NZ_FNAB01000001.1"/>
</dbReference>
<dbReference type="EMBL" id="FNAB01000001">
    <property type="protein sequence ID" value="SDC56109.1"/>
    <property type="molecule type" value="Genomic_DNA"/>
</dbReference>
<dbReference type="SMART" id="SM00345">
    <property type="entry name" value="HTH_GNTR"/>
    <property type="match status" value="1"/>
</dbReference>
<keyword evidence="3 6" id="KW-0238">DNA-binding</keyword>
<evidence type="ECO:0000256" key="1">
    <source>
        <dbReference type="ARBA" id="ARBA00022898"/>
    </source>
</evidence>
<keyword evidence="4" id="KW-0804">Transcription</keyword>
<dbReference type="PROSITE" id="PS50949">
    <property type="entry name" value="HTH_GNTR"/>
    <property type="match status" value="1"/>
</dbReference>
<dbReference type="PANTHER" id="PTHR46577:SF1">
    <property type="entry name" value="HTH-TYPE TRANSCRIPTIONAL REGULATORY PROTEIN GABR"/>
    <property type="match status" value="1"/>
</dbReference>
<accession>A0A1G6MKS1</accession>
<dbReference type="InterPro" id="IPR000524">
    <property type="entry name" value="Tscrpt_reg_HTH_GntR"/>
</dbReference>
<dbReference type="SUPFAM" id="SSF46785">
    <property type="entry name" value="Winged helix' DNA-binding domain"/>
    <property type="match status" value="1"/>
</dbReference>
<gene>
    <name evidence="6" type="ORF">SAMN05444580_101218</name>
</gene>
<evidence type="ECO:0000256" key="3">
    <source>
        <dbReference type="ARBA" id="ARBA00023125"/>
    </source>
</evidence>
<dbReference type="Pfam" id="PF00392">
    <property type="entry name" value="GntR"/>
    <property type="match status" value="1"/>
</dbReference>
<evidence type="ECO:0000313" key="6">
    <source>
        <dbReference type="EMBL" id="SDC56109.1"/>
    </source>
</evidence>
<dbReference type="InterPro" id="IPR036388">
    <property type="entry name" value="WH-like_DNA-bd_sf"/>
</dbReference>
<evidence type="ECO:0000256" key="2">
    <source>
        <dbReference type="ARBA" id="ARBA00023015"/>
    </source>
</evidence>
<organism evidence="6 7">
    <name type="scientific">Rhodococcus tukisamuensis</name>
    <dbReference type="NCBI Taxonomy" id="168276"/>
    <lineage>
        <taxon>Bacteria</taxon>
        <taxon>Bacillati</taxon>
        <taxon>Actinomycetota</taxon>
        <taxon>Actinomycetes</taxon>
        <taxon>Mycobacteriales</taxon>
        <taxon>Nocardiaceae</taxon>
        <taxon>Rhodococcus</taxon>
    </lineage>
</organism>